<organism evidence="1">
    <name type="scientific">Athelia psychrophila</name>
    <dbReference type="NCBI Taxonomy" id="1759441"/>
    <lineage>
        <taxon>Eukaryota</taxon>
        <taxon>Fungi</taxon>
        <taxon>Dikarya</taxon>
        <taxon>Basidiomycota</taxon>
        <taxon>Agaricomycotina</taxon>
        <taxon>Agaricomycetes</taxon>
        <taxon>Agaricomycetidae</taxon>
        <taxon>Atheliales</taxon>
        <taxon>Atheliaceae</taxon>
        <taxon>Athelia</taxon>
    </lineage>
</organism>
<name>A0A166EX27_9AGAM</name>
<protein>
    <submittedName>
        <fullName evidence="1">Uncharacterized protein</fullName>
    </submittedName>
</protein>
<reference evidence="1" key="1">
    <citation type="journal article" date="2016" name="Mol. Biol. Evol.">
        <title>Comparative Genomics of Early-Diverging Mushroom-Forming Fungi Provides Insights into the Origins of Lignocellulose Decay Capabilities.</title>
        <authorList>
            <person name="Nagy L.G."/>
            <person name="Riley R."/>
            <person name="Tritt A."/>
            <person name="Adam C."/>
            <person name="Daum C."/>
            <person name="Floudas D."/>
            <person name="Sun H."/>
            <person name="Yadav J.S."/>
            <person name="Pangilinan J."/>
            <person name="Larsson K.H."/>
            <person name="Matsuura K."/>
            <person name="Barry K."/>
            <person name="Labutti K."/>
            <person name="Kuo R."/>
            <person name="Ohm R.A."/>
            <person name="Bhattacharya S.S."/>
            <person name="Shirouzu T."/>
            <person name="Yoshinaga Y."/>
            <person name="Martin F.M."/>
            <person name="Grigoriev I.V."/>
            <person name="Hibbett D.S."/>
        </authorList>
    </citation>
    <scope>NUCLEOTIDE SEQUENCE [LARGE SCALE GENOMIC DNA]</scope>
    <source>
        <strain evidence="1">CBS 109695</strain>
    </source>
</reference>
<gene>
    <name evidence="1" type="ORF">FIBSPDRAFT_866240</name>
</gene>
<dbReference type="EMBL" id="KV417596">
    <property type="protein sequence ID" value="KZP16204.1"/>
    <property type="molecule type" value="Genomic_DNA"/>
</dbReference>
<proteinExistence type="predicted"/>
<dbReference type="AlphaFoldDB" id="A0A166EX27"/>
<sequence>MHTYHRCRAHAPAIAPRTHARAATVVDAPHCYMATSHTPSTMIFVHPANHRVNSALELLLSAP</sequence>
<accession>A0A166EX27</accession>
<evidence type="ECO:0000313" key="1">
    <source>
        <dbReference type="EMBL" id="KZP16204.1"/>
    </source>
</evidence>